<accession>A0A8J3B6F6</accession>
<dbReference type="GO" id="GO:0016491">
    <property type="term" value="F:oxidoreductase activity"/>
    <property type="evidence" value="ECO:0007669"/>
    <property type="project" value="InterPro"/>
</dbReference>
<dbReference type="AlphaFoldDB" id="A0A8J3B6F6"/>
<dbReference type="Gene3D" id="3.30.70.100">
    <property type="match status" value="1"/>
</dbReference>
<comment type="caution">
    <text evidence="2">The sequence shown here is derived from an EMBL/GenBank/DDBJ whole genome shotgun (WGS) entry which is preliminary data.</text>
</comment>
<evidence type="ECO:0000313" key="3">
    <source>
        <dbReference type="Proteomes" id="UP000637720"/>
    </source>
</evidence>
<dbReference type="PANTHER" id="PTHR40260">
    <property type="entry name" value="BLR8190 PROTEIN"/>
    <property type="match status" value="1"/>
</dbReference>
<reference evidence="2" key="1">
    <citation type="journal article" date="2014" name="Int. J. Syst. Evol. Microbiol.">
        <title>Complete genome sequence of Corynebacterium casei LMG S-19264T (=DSM 44701T), isolated from a smear-ripened cheese.</title>
        <authorList>
            <consortium name="US DOE Joint Genome Institute (JGI-PGF)"/>
            <person name="Walter F."/>
            <person name="Albersmeier A."/>
            <person name="Kalinowski J."/>
            <person name="Ruckert C."/>
        </authorList>
    </citation>
    <scope>NUCLEOTIDE SEQUENCE</scope>
    <source>
        <strain evidence="2">JCM 14719</strain>
    </source>
</reference>
<dbReference type="SUPFAM" id="SSF54909">
    <property type="entry name" value="Dimeric alpha+beta barrel"/>
    <property type="match status" value="1"/>
</dbReference>
<dbReference type="PANTHER" id="PTHR40260:SF2">
    <property type="entry name" value="BLR8190 PROTEIN"/>
    <property type="match status" value="1"/>
</dbReference>
<keyword evidence="3" id="KW-1185">Reference proteome</keyword>
<reference evidence="2" key="2">
    <citation type="submission" date="2020-09" db="EMBL/GenBank/DDBJ databases">
        <authorList>
            <person name="Sun Q."/>
            <person name="Ohkuma M."/>
        </authorList>
    </citation>
    <scope>NUCLEOTIDE SEQUENCE</scope>
    <source>
        <strain evidence="2">JCM 14719</strain>
    </source>
</reference>
<evidence type="ECO:0000259" key="1">
    <source>
        <dbReference type="Pfam" id="PF07110"/>
    </source>
</evidence>
<evidence type="ECO:0000313" key="2">
    <source>
        <dbReference type="EMBL" id="GGJ99043.1"/>
    </source>
</evidence>
<gene>
    <name evidence="2" type="ORF">GCM10007043_11340</name>
</gene>
<dbReference type="Pfam" id="PF07110">
    <property type="entry name" value="EthD"/>
    <property type="match status" value="1"/>
</dbReference>
<feature type="domain" description="EthD" evidence="1">
    <location>
        <begin position="10"/>
        <end position="88"/>
    </location>
</feature>
<dbReference type="InterPro" id="IPR011008">
    <property type="entry name" value="Dimeric_a/b-barrel"/>
</dbReference>
<dbReference type="InterPro" id="IPR009799">
    <property type="entry name" value="EthD_dom"/>
</dbReference>
<name>A0A8J3B6F6_9BACI</name>
<organism evidence="2 3">
    <name type="scientific">Calditerricola satsumensis</name>
    <dbReference type="NCBI Taxonomy" id="373054"/>
    <lineage>
        <taxon>Bacteria</taxon>
        <taxon>Bacillati</taxon>
        <taxon>Bacillota</taxon>
        <taxon>Bacilli</taxon>
        <taxon>Bacillales</taxon>
        <taxon>Bacillaceae</taxon>
        <taxon>Calditerricola</taxon>
    </lineage>
</organism>
<sequence>MVKLIALYRQPEDKEAFDRHYFETHAPLAKKMPGLQKIEVTRISGTPMGGEAEYYLMAEMVFADRAALDAAMTSPEGKAAAKDLMGFAGKLVYMMIGEVVEA</sequence>
<dbReference type="EMBL" id="BMOF01000018">
    <property type="protein sequence ID" value="GGJ99043.1"/>
    <property type="molecule type" value="Genomic_DNA"/>
</dbReference>
<dbReference type="NCBIfam" id="TIGR02118">
    <property type="entry name" value="EthD family reductase"/>
    <property type="match status" value="1"/>
</dbReference>
<proteinExistence type="predicted"/>
<protein>
    <recommendedName>
        <fullName evidence="1">EthD domain-containing protein</fullName>
    </recommendedName>
</protein>
<dbReference type="RefSeq" id="WP_054670750.1">
    <property type="nucleotide sequence ID" value="NZ_BMOF01000018.1"/>
</dbReference>
<dbReference type="Proteomes" id="UP000637720">
    <property type="component" value="Unassembled WGS sequence"/>
</dbReference>